<keyword evidence="3" id="KW-0732">Signal</keyword>
<sequence length="249" mass="23890">MRRTASFLSVVALAGALLAAAGPVASADPAAEVSPGSVDPGGSVTVSVACDPLGGTAPETIDASSLGFEDGTVRLTRVPGGDDAVSGPAYSGTARSSAAAGQDADEGVGPDTAWTVDGSCPAPPGGQGSPWSATFDMTRPGGGTAQPCTPAYGDTGSSCDPGSPCAHPGSCSTPAPAPRPCARSAQPHGGTASHPATCPPATVEHGVRAGTGGAFRDSVPALAAGGVLIAGALGAAVHRLWRRGSARDA</sequence>
<protein>
    <recommendedName>
        <fullName evidence="6">Secreted protein</fullName>
    </recommendedName>
</protein>
<reference evidence="4" key="2">
    <citation type="submission" date="2020-09" db="EMBL/GenBank/DDBJ databases">
        <authorList>
            <person name="Sun Q."/>
            <person name="Ohkuma M."/>
        </authorList>
    </citation>
    <scope>NUCLEOTIDE SEQUENCE</scope>
    <source>
        <strain evidence="4">JCM 4125</strain>
    </source>
</reference>
<evidence type="ECO:0000256" key="2">
    <source>
        <dbReference type="SAM" id="Phobius"/>
    </source>
</evidence>
<feature type="region of interest" description="Disordered" evidence="1">
    <location>
        <begin position="155"/>
        <end position="204"/>
    </location>
</feature>
<keyword evidence="2" id="KW-1133">Transmembrane helix</keyword>
<gene>
    <name evidence="4" type="ORF">GCM10010226_33180</name>
</gene>
<keyword evidence="2" id="KW-0472">Membrane</keyword>
<comment type="caution">
    <text evidence="4">The sequence shown here is derived from an EMBL/GenBank/DDBJ whole genome shotgun (WGS) entry which is preliminary data.</text>
</comment>
<evidence type="ECO:0000313" key="4">
    <source>
        <dbReference type="EMBL" id="GGT53438.1"/>
    </source>
</evidence>
<dbReference type="Proteomes" id="UP000646776">
    <property type="component" value="Unassembled WGS sequence"/>
</dbReference>
<proteinExistence type="predicted"/>
<feature type="compositionally biased region" description="Low complexity" evidence="1">
    <location>
        <begin position="170"/>
        <end position="185"/>
    </location>
</feature>
<feature type="region of interest" description="Disordered" evidence="1">
    <location>
        <begin position="78"/>
        <end position="113"/>
    </location>
</feature>
<organism evidence="4 5">
    <name type="scientific">Streptomyces phaeofaciens</name>
    <dbReference type="NCBI Taxonomy" id="68254"/>
    <lineage>
        <taxon>Bacteria</taxon>
        <taxon>Bacillati</taxon>
        <taxon>Actinomycetota</taxon>
        <taxon>Actinomycetes</taxon>
        <taxon>Kitasatosporales</taxon>
        <taxon>Streptomycetaceae</taxon>
        <taxon>Streptomyces</taxon>
    </lineage>
</organism>
<evidence type="ECO:0008006" key="6">
    <source>
        <dbReference type="Google" id="ProtNLM"/>
    </source>
</evidence>
<name>A0A918HDN5_9ACTN</name>
<feature type="chain" id="PRO_5037159601" description="Secreted protein" evidence="3">
    <location>
        <begin position="28"/>
        <end position="249"/>
    </location>
</feature>
<feature type="signal peptide" evidence="3">
    <location>
        <begin position="1"/>
        <end position="27"/>
    </location>
</feature>
<evidence type="ECO:0000313" key="5">
    <source>
        <dbReference type="Proteomes" id="UP000646776"/>
    </source>
</evidence>
<reference evidence="4" key="1">
    <citation type="journal article" date="2014" name="Int. J. Syst. Evol. Microbiol.">
        <title>Complete genome sequence of Corynebacterium casei LMG S-19264T (=DSM 44701T), isolated from a smear-ripened cheese.</title>
        <authorList>
            <consortium name="US DOE Joint Genome Institute (JGI-PGF)"/>
            <person name="Walter F."/>
            <person name="Albersmeier A."/>
            <person name="Kalinowski J."/>
            <person name="Ruckert C."/>
        </authorList>
    </citation>
    <scope>NUCLEOTIDE SEQUENCE</scope>
    <source>
        <strain evidence="4">JCM 4125</strain>
    </source>
</reference>
<dbReference type="AlphaFoldDB" id="A0A918HDN5"/>
<evidence type="ECO:0000256" key="3">
    <source>
        <dbReference type="SAM" id="SignalP"/>
    </source>
</evidence>
<keyword evidence="5" id="KW-1185">Reference proteome</keyword>
<dbReference type="RefSeq" id="WP_189712035.1">
    <property type="nucleotide sequence ID" value="NZ_BMSA01000008.1"/>
</dbReference>
<dbReference type="EMBL" id="BMSA01000008">
    <property type="protein sequence ID" value="GGT53438.1"/>
    <property type="molecule type" value="Genomic_DNA"/>
</dbReference>
<accession>A0A918HDN5</accession>
<evidence type="ECO:0000256" key="1">
    <source>
        <dbReference type="SAM" id="MobiDB-lite"/>
    </source>
</evidence>
<keyword evidence="2" id="KW-0812">Transmembrane</keyword>
<feature type="transmembrane region" description="Helical" evidence="2">
    <location>
        <begin position="221"/>
        <end position="241"/>
    </location>
</feature>